<dbReference type="GO" id="GO:0003677">
    <property type="term" value="F:DNA binding"/>
    <property type="evidence" value="ECO:0007669"/>
    <property type="project" value="UniProtKB-KW"/>
</dbReference>
<dbReference type="InterPro" id="IPR036390">
    <property type="entry name" value="WH_DNA-bd_sf"/>
</dbReference>
<evidence type="ECO:0000256" key="4">
    <source>
        <dbReference type="ARBA" id="ARBA00023163"/>
    </source>
</evidence>
<dbReference type="InterPro" id="IPR036388">
    <property type="entry name" value="WH-like_DNA-bd_sf"/>
</dbReference>
<dbReference type="InterPro" id="IPR000847">
    <property type="entry name" value="LysR_HTH_N"/>
</dbReference>
<evidence type="ECO:0000259" key="5">
    <source>
        <dbReference type="PROSITE" id="PS50931"/>
    </source>
</evidence>
<keyword evidence="3" id="KW-0238">DNA-binding</keyword>
<keyword evidence="4" id="KW-0804">Transcription</keyword>
<dbReference type="GO" id="GO:0005829">
    <property type="term" value="C:cytosol"/>
    <property type="evidence" value="ECO:0007669"/>
    <property type="project" value="TreeGrafter"/>
</dbReference>
<dbReference type="InterPro" id="IPR005119">
    <property type="entry name" value="LysR_subst-bd"/>
</dbReference>
<feature type="domain" description="HTH lysR-type" evidence="5">
    <location>
        <begin position="20"/>
        <end position="77"/>
    </location>
</feature>
<dbReference type="AlphaFoldDB" id="A0A2T6FXI8"/>
<name>A0A2T6FXI8_9BACL</name>
<dbReference type="Pfam" id="PF00126">
    <property type="entry name" value="HTH_1"/>
    <property type="match status" value="1"/>
</dbReference>
<dbReference type="PROSITE" id="PS50931">
    <property type="entry name" value="HTH_LYSR"/>
    <property type="match status" value="1"/>
</dbReference>
<evidence type="ECO:0000313" key="7">
    <source>
        <dbReference type="Proteomes" id="UP000244184"/>
    </source>
</evidence>
<dbReference type="Gene3D" id="1.10.10.10">
    <property type="entry name" value="Winged helix-like DNA-binding domain superfamily/Winged helix DNA-binding domain"/>
    <property type="match status" value="1"/>
</dbReference>
<evidence type="ECO:0000256" key="3">
    <source>
        <dbReference type="ARBA" id="ARBA00023125"/>
    </source>
</evidence>
<dbReference type="InterPro" id="IPR050950">
    <property type="entry name" value="HTH-type_LysR_regulators"/>
</dbReference>
<dbReference type="CDD" id="cd08434">
    <property type="entry name" value="PBP2_GltC_like"/>
    <property type="match status" value="1"/>
</dbReference>
<dbReference type="FunFam" id="1.10.10.10:FF:000001">
    <property type="entry name" value="LysR family transcriptional regulator"/>
    <property type="match status" value="1"/>
</dbReference>
<sequence length="310" mass="35516">MHCFYYNDVLCVMRNGGIGMEWQQLEYFHTVARLQHMTLAAQTLCITQPALSRSIARLEKELGVPLFERNGRAIVLNRYGRLFLNRVNRIMNEYQEGKRELEDLIHPEHGEVSLGFLHTLGVHSIPDVIRSFRSAYPQIHFQLHQNSTQFLLDQLSAGGIDLCMAAPQEMKHMQWVSLWNEELFVIVPKDHPLAVSESVLLEDIRSEPLISFKKGYGLRKITDKLFEQAGIAPDIRFEGDEVHTIAGLVAAGLGVAVIPDTKGIERANISFLRVRWPECRRVIGIGWIEGRYLSPAAERFRDFVIDYFRS</sequence>
<accession>A0A2T6FXI8</accession>
<gene>
    <name evidence="6" type="ORF">C8Z91_24910</name>
</gene>
<evidence type="ECO:0000313" key="6">
    <source>
        <dbReference type="EMBL" id="PUA36624.1"/>
    </source>
</evidence>
<dbReference type="EMBL" id="PYHP01000069">
    <property type="protein sequence ID" value="PUA36624.1"/>
    <property type="molecule type" value="Genomic_DNA"/>
</dbReference>
<dbReference type="SUPFAM" id="SSF53850">
    <property type="entry name" value="Periplasmic binding protein-like II"/>
    <property type="match status" value="1"/>
</dbReference>
<dbReference type="Proteomes" id="UP000244184">
    <property type="component" value="Unassembled WGS sequence"/>
</dbReference>
<dbReference type="Pfam" id="PF03466">
    <property type="entry name" value="LysR_substrate"/>
    <property type="match status" value="1"/>
</dbReference>
<protein>
    <submittedName>
        <fullName evidence="6">LysR family transcriptional regulator</fullName>
    </submittedName>
</protein>
<dbReference type="SUPFAM" id="SSF46785">
    <property type="entry name" value="Winged helix' DNA-binding domain"/>
    <property type="match status" value="1"/>
</dbReference>
<dbReference type="PANTHER" id="PTHR30419">
    <property type="entry name" value="HTH-TYPE TRANSCRIPTIONAL REGULATOR YBHD"/>
    <property type="match status" value="1"/>
</dbReference>
<organism evidence="6 7">
    <name type="scientific">Paenibacillus elgii</name>
    <dbReference type="NCBI Taxonomy" id="189691"/>
    <lineage>
        <taxon>Bacteria</taxon>
        <taxon>Bacillati</taxon>
        <taxon>Bacillota</taxon>
        <taxon>Bacilli</taxon>
        <taxon>Bacillales</taxon>
        <taxon>Paenibacillaceae</taxon>
        <taxon>Paenibacillus</taxon>
    </lineage>
</organism>
<dbReference type="Gene3D" id="3.40.190.290">
    <property type="match status" value="1"/>
</dbReference>
<proteinExistence type="inferred from homology"/>
<dbReference type="PRINTS" id="PR00039">
    <property type="entry name" value="HTHLYSR"/>
</dbReference>
<comment type="similarity">
    <text evidence="1">Belongs to the LysR transcriptional regulatory family.</text>
</comment>
<keyword evidence="2" id="KW-0805">Transcription regulation</keyword>
<evidence type="ECO:0000256" key="1">
    <source>
        <dbReference type="ARBA" id="ARBA00009437"/>
    </source>
</evidence>
<dbReference type="GO" id="GO:0003700">
    <property type="term" value="F:DNA-binding transcription factor activity"/>
    <property type="evidence" value="ECO:0007669"/>
    <property type="project" value="InterPro"/>
</dbReference>
<evidence type="ECO:0000256" key="2">
    <source>
        <dbReference type="ARBA" id="ARBA00023015"/>
    </source>
</evidence>
<reference evidence="6 7" key="1">
    <citation type="submission" date="2018-03" db="EMBL/GenBank/DDBJ databases">
        <title>Genome sequence of Paenibacillus elgii strain AC13 an antimicrobial compound producing bacteria.</title>
        <authorList>
            <person name="Kurokawa A.S."/>
            <person name="Araujo J.F."/>
            <person name="Costa R.A."/>
            <person name="Ortega D.B."/>
            <person name="Pires A.S."/>
            <person name="Pappas G.J.Jr."/>
            <person name="Franco O.L."/>
            <person name="Barreto C."/>
            <person name="Magalhaes B.S."/>
            <person name="Kruger R.H."/>
        </authorList>
    </citation>
    <scope>NUCLEOTIDE SEQUENCE [LARGE SCALE GENOMIC DNA]</scope>
    <source>
        <strain evidence="6 7">AC13</strain>
    </source>
</reference>
<comment type="caution">
    <text evidence="6">The sequence shown here is derived from an EMBL/GenBank/DDBJ whole genome shotgun (WGS) entry which is preliminary data.</text>
</comment>
<dbReference type="PANTHER" id="PTHR30419:SF28">
    <property type="entry name" value="HTH-TYPE TRANSCRIPTIONAL REGULATOR BSDA"/>
    <property type="match status" value="1"/>
</dbReference>